<comment type="caution">
    <text evidence="2">The sequence shown here is derived from an EMBL/GenBank/DDBJ whole genome shotgun (WGS) entry which is preliminary data.</text>
</comment>
<accession>A0A928TSD4</accession>
<evidence type="ECO:0000313" key="2">
    <source>
        <dbReference type="EMBL" id="MBE7525467.1"/>
    </source>
</evidence>
<reference evidence="2" key="1">
    <citation type="submission" date="2020-05" db="EMBL/GenBank/DDBJ databases">
        <title>High-Quality Genomes of Partial-Nitritation/Anammox System by Hierarchical Clustering Based Hybrid Assembly.</title>
        <authorList>
            <person name="Liu L."/>
            <person name="Wang Y."/>
            <person name="Che Y."/>
            <person name="Chen Y."/>
            <person name="Xia Y."/>
            <person name="Luo R."/>
            <person name="Cheng S.H."/>
            <person name="Zheng C."/>
            <person name="Zhang T."/>
        </authorList>
    </citation>
    <scope>NUCLEOTIDE SEQUENCE</scope>
    <source>
        <strain evidence="2">H1_PAT1</strain>
    </source>
</reference>
<dbReference type="EMBL" id="JABTTY010000001">
    <property type="protein sequence ID" value="MBE7525467.1"/>
    <property type="molecule type" value="Genomic_DNA"/>
</dbReference>
<organism evidence="2 3">
    <name type="scientific">candidate division WWE3 bacterium</name>
    <dbReference type="NCBI Taxonomy" id="2053526"/>
    <lineage>
        <taxon>Bacteria</taxon>
        <taxon>Katanobacteria</taxon>
    </lineage>
</organism>
<dbReference type="InterPro" id="IPR036388">
    <property type="entry name" value="WH-like_DNA-bd_sf"/>
</dbReference>
<dbReference type="Pfam" id="PF01978">
    <property type="entry name" value="TrmB"/>
    <property type="match status" value="1"/>
</dbReference>
<feature type="domain" description="Transcription regulator TrmB N-terminal" evidence="1">
    <location>
        <begin position="9"/>
        <end position="77"/>
    </location>
</feature>
<evidence type="ECO:0000259" key="1">
    <source>
        <dbReference type="Pfam" id="PF01978"/>
    </source>
</evidence>
<gene>
    <name evidence="2" type="ORF">HS096_03720</name>
</gene>
<name>A0A928TSD4_UNCKA</name>
<dbReference type="Proteomes" id="UP000710385">
    <property type="component" value="Unassembled WGS sequence"/>
</dbReference>
<dbReference type="InterPro" id="IPR051797">
    <property type="entry name" value="TrmB-like"/>
</dbReference>
<proteinExistence type="predicted"/>
<protein>
    <recommendedName>
        <fullName evidence="1">Transcription regulator TrmB N-terminal domain-containing protein</fullName>
    </recommendedName>
</protein>
<dbReference type="AlphaFoldDB" id="A0A928TSD4"/>
<dbReference type="InterPro" id="IPR002831">
    <property type="entry name" value="Tscrpt_reg_TrmB_N"/>
</dbReference>
<dbReference type="InterPro" id="IPR036390">
    <property type="entry name" value="WH_DNA-bd_sf"/>
</dbReference>
<dbReference type="PANTHER" id="PTHR34293">
    <property type="entry name" value="HTH-TYPE TRANSCRIPTIONAL REGULATOR TRMBL2"/>
    <property type="match status" value="1"/>
</dbReference>
<dbReference type="Gene3D" id="1.10.10.10">
    <property type="entry name" value="Winged helix-like DNA-binding domain superfamily/Winged helix DNA-binding domain"/>
    <property type="match status" value="1"/>
</dbReference>
<sequence>MLDRLARHLADAGLGEKEARVYLALLGLGTASAQDIAAHSDVHRATTYLALESLKQRGLVKASDQNKRTVFSAEHPERLRDHVREELQRAQEKERNANAYLPELEALFRAPAQKPVVRYFQGTEGLRAFREALANISSERCDAFIRLDDSLRAIADEGSDARFESFRSKLKFRFLYVAEAGTPLPAFPDIYRSRIETRIIPLPPFEFSGEIGLLDHVMYFVSASPDIVGCVVESPHVAALFRAQFDHAWKYAASQLSKK</sequence>
<evidence type="ECO:0000313" key="3">
    <source>
        <dbReference type="Proteomes" id="UP000710385"/>
    </source>
</evidence>
<dbReference type="SUPFAM" id="SSF46785">
    <property type="entry name" value="Winged helix' DNA-binding domain"/>
    <property type="match status" value="1"/>
</dbReference>
<dbReference type="PANTHER" id="PTHR34293:SF1">
    <property type="entry name" value="HTH-TYPE TRANSCRIPTIONAL REGULATOR TRMBL2"/>
    <property type="match status" value="1"/>
</dbReference>